<dbReference type="PROSITE" id="PS51683">
    <property type="entry name" value="SAM_OMT_II"/>
    <property type="match status" value="1"/>
</dbReference>
<keyword evidence="8" id="KW-1185">Reference proteome</keyword>
<evidence type="ECO:0000256" key="1">
    <source>
        <dbReference type="ARBA" id="ARBA00022603"/>
    </source>
</evidence>
<dbReference type="SUPFAM" id="SSF46785">
    <property type="entry name" value="Winged helix' DNA-binding domain"/>
    <property type="match status" value="1"/>
</dbReference>
<dbReference type="GO" id="GO:0008171">
    <property type="term" value="F:O-methyltransferase activity"/>
    <property type="evidence" value="ECO:0007669"/>
    <property type="project" value="InterPro"/>
</dbReference>
<dbReference type="InterPro" id="IPR016461">
    <property type="entry name" value="COMT-like"/>
</dbReference>
<keyword evidence="1 7" id="KW-0489">Methyltransferase</keyword>
<proteinExistence type="predicted"/>
<dbReference type="OrthoDB" id="4145676at2"/>
<dbReference type="RefSeq" id="WP_145903319.1">
    <property type="nucleotide sequence ID" value="NZ_BAAAMZ010000043.1"/>
</dbReference>
<name>A0A561UCF0_9ACTN</name>
<evidence type="ECO:0000313" key="7">
    <source>
        <dbReference type="EMBL" id="TWF97044.1"/>
    </source>
</evidence>
<dbReference type="AlphaFoldDB" id="A0A561UCF0"/>
<protein>
    <submittedName>
        <fullName evidence="7">O-methyltransferase</fullName>
    </submittedName>
</protein>
<dbReference type="InterPro" id="IPR001077">
    <property type="entry name" value="COMT_C"/>
</dbReference>
<evidence type="ECO:0000259" key="6">
    <source>
        <dbReference type="Pfam" id="PF08100"/>
    </source>
</evidence>
<organism evidence="7 8">
    <name type="scientific">Kitasatospora viridis</name>
    <dbReference type="NCBI Taxonomy" id="281105"/>
    <lineage>
        <taxon>Bacteria</taxon>
        <taxon>Bacillati</taxon>
        <taxon>Actinomycetota</taxon>
        <taxon>Actinomycetes</taxon>
        <taxon>Kitasatosporales</taxon>
        <taxon>Streptomycetaceae</taxon>
        <taxon>Kitasatospora</taxon>
    </lineage>
</organism>
<dbReference type="PANTHER" id="PTHR43712">
    <property type="entry name" value="PUTATIVE (AFU_ORTHOLOGUE AFUA_4G14580)-RELATED"/>
    <property type="match status" value="1"/>
</dbReference>
<feature type="domain" description="O-methyltransferase C-terminal" evidence="5">
    <location>
        <begin position="110"/>
        <end position="319"/>
    </location>
</feature>
<comment type="caution">
    <text evidence="7">The sequence shown here is derived from an EMBL/GenBank/DDBJ whole genome shotgun (WGS) entry which is preliminary data.</text>
</comment>
<dbReference type="InterPro" id="IPR036388">
    <property type="entry name" value="WH-like_DNA-bd_sf"/>
</dbReference>
<dbReference type="Pfam" id="PF00891">
    <property type="entry name" value="Methyltransf_2"/>
    <property type="match status" value="1"/>
</dbReference>
<evidence type="ECO:0000256" key="2">
    <source>
        <dbReference type="ARBA" id="ARBA00022679"/>
    </source>
</evidence>
<evidence type="ECO:0000313" key="8">
    <source>
        <dbReference type="Proteomes" id="UP000317940"/>
    </source>
</evidence>
<dbReference type="Gene3D" id="3.40.50.150">
    <property type="entry name" value="Vaccinia Virus protein VP39"/>
    <property type="match status" value="1"/>
</dbReference>
<dbReference type="InterPro" id="IPR012967">
    <property type="entry name" value="COMT_dimerisation"/>
</dbReference>
<dbReference type="Pfam" id="PF08100">
    <property type="entry name" value="Dimerisation"/>
    <property type="match status" value="1"/>
</dbReference>
<dbReference type="InterPro" id="IPR036390">
    <property type="entry name" value="WH_DNA-bd_sf"/>
</dbReference>
<dbReference type="EMBL" id="VIWT01000001">
    <property type="protein sequence ID" value="TWF97044.1"/>
    <property type="molecule type" value="Genomic_DNA"/>
</dbReference>
<sequence>MTEPRTSPMDLLELMWPATVPSLAVAAEHRIADLLADGPKSVAELATASGTHQHSLHRVLQLLAEDQVFAETEPGVFANTPLSELLRPDVPGSQYAMARLVGTKWLWDCWGGLDHSVTTGKAAFDEIHQLNTWAWLGRNPEQGRLFNEAMTSFSEALGPAVAAAYQGFGRAKVVADLGGGQGSYLAAILAAHPSVERGVLADLEPVVEQARARADLAPLVAAGRLDFAPGDFFGGVPAGVDLYTTKQIAHSWDDAKLVELLRRCRKASPTAKIAMTELVHTQDTSRFTKSFDLVMLVTMAGTIRTAADFTRVFTEAGYRVTGVLPTGTAFSVIEAEPVD</sequence>
<feature type="domain" description="O-methyltransferase dimerisation" evidence="6">
    <location>
        <begin position="23"/>
        <end position="86"/>
    </location>
</feature>
<accession>A0A561UCF0</accession>
<feature type="active site" description="Proton acceptor" evidence="4">
    <location>
        <position position="250"/>
    </location>
</feature>
<keyword evidence="3" id="KW-0949">S-adenosyl-L-methionine</keyword>
<gene>
    <name evidence="7" type="ORF">FHX73_11819</name>
</gene>
<dbReference type="GO" id="GO:0032259">
    <property type="term" value="P:methylation"/>
    <property type="evidence" value="ECO:0007669"/>
    <property type="project" value="UniProtKB-KW"/>
</dbReference>
<dbReference type="GO" id="GO:0046983">
    <property type="term" value="F:protein dimerization activity"/>
    <property type="evidence" value="ECO:0007669"/>
    <property type="project" value="InterPro"/>
</dbReference>
<dbReference type="Proteomes" id="UP000317940">
    <property type="component" value="Unassembled WGS sequence"/>
</dbReference>
<dbReference type="Gene3D" id="1.10.10.10">
    <property type="entry name" value="Winged helix-like DNA-binding domain superfamily/Winged helix DNA-binding domain"/>
    <property type="match status" value="1"/>
</dbReference>
<keyword evidence="2 7" id="KW-0808">Transferase</keyword>
<dbReference type="SUPFAM" id="SSF53335">
    <property type="entry name" value="S-adenosyl-L-methionine-dependent methyltransferases"/>
    <property type="match status" value="1"/>
</dbReference>
<evidence type="ECO:0000259" key="5">
    <source>
        <dbReference type="Pfam" id="PF00891"/>
    </source>
</evidence>
<reference evidence="7 8" key="1">
    <citation type="submission" date="2019-06" db="EMBL/GenBank/DDBJ databases">
        <title>Sequencing the genomes of 1000 actinobacteria strains.</title>
        <authorList>
            <person name="Klenk H.-P."/>
        </authorList>
    </citation>
    <scope>NUCLEOTIDE SEQUENCE [LARGE SCALE GENOMIC DNA]</scope>
    <source>
        <strain evidence="7 8">DSM 44826</strain>
    </source>
</reference>
<dbReference type="PIRSF" id="PIRSF005739">
    <property type="entry name" value="O-mtase"/>
    <property type="match status" value="1"/>
</dbReference>
<dbReference type="InterPro" id="IPR029063">
    <property type="entry name" value="SAM-dependent_MTases_sf"/>
</dbReference>
<dbReference type="PANTHER" id="PTHR43712:SF2">
    <property type="entry name" value="O-METHYLTRANSFERASE CICE"/>
    <property type="match status" value="1"/>
</dbReference>
<evidence type="ECO:0000256" key="4">
    <source>
        <dbReference type="PIRSR" id="PIRSR005739-1"/>
    </source>
</evidence>
<evidence type="ECO:0000256" key="3">
    <source>
        <dbReference type="ARBA" id="ARBA00022691"/>
    </source>
</evidence>